<keyword evidence="4" id="KW-1185">Reference proteome</keyword>
<dbReference type="InterPro" id="IPR005184">
    <property type="entry name" value="DUF306_Meta_HslJ"/>
</dbReference>
<feature type="domain" description="DUF306" evidence="2">
    <location>
        <begin position="384"/>
        <end position="489"/>
    </location>
</feature>
<name>A0AAE3R976_9BACT</name>
<proteinExistence type="predicted"/>
<dbReference type="Gene3D" id="3.40.50.1820">
    <property type="entry name" value="alpha/beta hydrolase"/>
    <property type="match status" value="1"/>
</dbReference>
<dbReference type="RefSeq" id="WP_314518982.1">
    <property type="nucleotide sequence ID" value="NZ_JASJOU010000020.1"/>
</dbReference>
<dbReference type="Pfam" id="PF03724">
    <property type="entry name" value="META"/>
    <property type="match status" value="1"/>
</dbReference>
<dbReference type="AlphaFoldDB" id="A0AAE3R976"/>
<protein>
    <submittedName>
        <fullName evidence="3">META domain-containing protein</fullName>
    </submittedName>
</protein>
<gene>
    <name evidence="3" type="ORF">QNI22_36335</name>
</gene>
<dbReference type="InterPro" id="IPR053147">
    <property type="entry name" value="Hsp_HslJ-like"/>
</dbReference>
<evidence type="ECO:0000313" key="3">
    <source>
        <dbReference type="EMBL" id="MDJ1506186.1"/>
    </source>
</evidence>
<evidence type="ECO:0000313" key="4">
    <source>
        <dbReference type="Proteomes" id="UP001232063"/>
    </source>
</evidence>
<dbReference type="EMBL" id="JASJOU010000020">
    <property type="protein sequence ID" value="MDJ1506186.1"/>
    <property type="molecule type" value="Genomic_DNA"/>
</dbReference>
<dbReference type="GO" id="GO:0006629">
    <property type="term" value="P:lipid metabolic process"/>
    <property type="evidence" value="ECO:0007669"/>
    <property type="project" value="InterPro"/>
</dbReference>
<dbReference type="PANTHER" id="PTHR35535:SF1">
    <property type="entry name" value="HEAT SHOCK PROTEIN HSLJ"/>
    <property type="match status" value="1"/>
</dbReference>
<dbReference type="Pfam" id="PF01764">
    <property type="entry name" value="Lipase_3"/>
    <property type="match status" value="1"/>
</dbReference>
<dbReference type="InterPro" id="IPR038670">
    <property type="entry name" value="HslJ-like_sf"/>
</dbReference>
<dbReference type="Gene3D" id="2.40.128.270">
    <property type="match status" value="1"/>
</dbReference>
<organism evidence="3 4">
    <name type="scientific">Xanthocytophaga agilis</name>
    <dbReference type="NCBI Taxonomy" id="3048010"/>
    <lineage>
        <taxon>Bacteria</taxon>
        <taxon>Pseudomonadati</taxon>
        <taxon>Bacteroidota</taxon>
        <taxon>Cytophagia</taxon>
        <taxon>Cytophagales</taxon>
        <taxon>Rhodocytophagaceae</taxon>
        <taxon>Xanthocytophaga</taxon>
    </lineage>
</organism>
<sequence length="493" mass="56523">MKKEMFRAFTNSIVLIFIILTTSYAQVLKPGFDKEEYMELMKVSARFGDTTYSNAIAKPQQYDFVYRSPVIGLENRWDLWVNKQHSVGVISIRGTAASSVSWLANFYSAMVPAKGELEISAKEKFVYELASNPKAAVHVGWLVSTAFLSKDILPKIDSCYKKGIKDMLIMGHSQGGGIAYLMTAYLYSLQKNKQLPEDIRFKTYCSAGPKPGNLFFAYEYEAMTQNGWAYNVVNSADWVPEVPLSVQTIYDFNTTNLFANARGIIRKQKFFQRIALNYMYNRLSKPSLKAQKRYQNYLGKMAYKLVKKNLNGYISPEYYSSNNYVRTGSIIVLLADEEYYKVYPDSKDKVFVHHFHGPYMYLTEKLTWNHHSTATDSLSLASLNGTWELNYISGVKIAFDSLYLNQKPAITVNTNDHTIVGNNSCNSFRGKFTIKDQTIRFPDTFVMTRMFCEGGGEQVFMDALKKMNKYTISANMLTFYMNEVSIMRFTRKL</sequence>
<dbReference type="CDD" id="cd00519">
    <property type="entry name" value="Lipase_3"/>
    <property type="match status" value="1"/>
</dbReference>
<accession>A0AAE3R976</accession>
<reference evidence="3" key="1">
    <citation type="submission" date="2023-05" db="EMBL/GenBank/DDBJ databases">
        <authorList>
            <person name="Zhang X."/>
        </authorList>
    </citation>
    <scope>NUCLEOTIDE SEQUENCE</scope>
    <source>
        <strain evidence="3">BD1B2-1</strain>
    </source>
</reference>
<dbReference type="InterPro" id="IPR029058">
    <property type="entry name" value="AB_hydrolase_fold"/>
</dbReference>
<feature type="domain" description="Fungal lipase-type" evidence="1">
    <location>
        <begin position="89"/>
        <end position="244"/>
    </location>
</feature>
<dbReference type="PANTHER" id="PTHR35535">
    <property type="entry name" value="HEAT SHOCK PROTEIN HSLJ"/>
    <property type="match status" value="1"/>
</dbReference>
<evidence type="ECO:0000259" key="2">
    <source>
        <dbReference type="Pfam" id="PF03724"/>
    </source>
</evidence>
<dbReference type="Proteomes" id="UP001232063">
    <property type="component" value="Unassembled WGS sequence"/>
</dbReference>
<comment type="caution">
    <text evidence="3">The sequence shown here is derived from an EMBL/GenBank/DDBJ whole genome shotgun (WGS) entry which is preliminary data.</text>
</comment>
<evidence type="ECO:0000259" key="1">
    <source>
        <dbReference type="Pfam" id="PF01764"/>
    </source>
</evidence>
<dbReference type="SUPFAM" id="SSF53474">
    <property type="entry name" value="alpha/beta-Hydrolases"/>
    <property type="match status" value="1"/>
</dbReference>
<dbReference type="InterPro" id="IPR002921">
    <property type="entry name" value="Fungal_lipase-type"/>
</dbReference>